<protein>
    <submittedName>
        <fullName evidence="2">Uncharacterized protein</fullName>
    </submittedName>
</protein>
<reference evidence="2 3" key="1">
    <citation type="journal article" date="2012" name="PLoS ONE">
        <title>The purine-utilizing bacterium Clostridium acidurici 9a: a genome-guided metabolic reconsideration.</title>
        <authorList>
            <person name="Hartwich K."/>
            <person name="Poehlein A."/>
            <person name="Daniel R."/>
        </authorList>
    </citation>
    <scope>NUCLEOTIDE SEQUENCE [LARGE SCALE GENOMIC DNA]</scope>
    <source>
        <strain evidence="3">ATCC 7906 / DSM 604 / BCRC 14475 / CIP 104303 / KCTC 5404 / NCIMB 10678 / 9a</strain>
    </source>
</reference>
<keyword evidence="1" id="KW-1133">Transmembrane helix</keyword>
<proteinExistence type="predicted"/>
<organism evidence="2 3">
    <name type="scientific">Gottschalkia acidurici (strain ATCC 7906 / DSM 604 / BCRC 14475 / CIP 104303 / KCTC 5404 / NCIMB 10678 / 9a)</name>
    <name type="common">Clostridium acidurici</name>
    <dbReference type="NCBI Taxonomy" id="1128398"/>
    <lineage>
        <taxon>Bacteria</taxon>
        <taxon>Bacillati</taxon>
        <taxon>Bacillota</taxon>
        <taxon>Tissierellia</taxon>
        <taxon>Tissierellales</taxon>
        <taxon>Gottschalkiaceae</taxon>
        <taxon>Gottschalkia</taxon>
    </lineage>
</organism>
<feature type="transmembrane region" description="Helical" evidence="1">
    <location>
        <begin position="147"/>
        <end position="174"/>
    </location>
</feature>
<keyword evidence="1" id="KW-0812">Transmembrane</keyword>
<dbReference type="NCBIfam" id="NF038403">
    <property type="entry name" value="perm_prefix_1"/>
    <property type="match status" value="1"/>
</dbReference>
<dbReference type="Proteomes" id="UP000006094">
    <property type="component" value="Chromosome"/>
</dbReference>
<gene>
    <name evidence="2" type="ordered locus">Curi_c23410</name>
</gene>
<dbReference type="AlphaFoldDB" id="K0AZX1"/>
<dbReference type="RefSeq" id="WP_014968477.1">
    <property type="nucleotide sequence ID" value="NC_018664.1"/>
</dbReference>
<dbReference type="EMBL" id="CP003326">
    <property type="protein sequence ID" value="AFS79343.1"/>
    <property type="molecule type" value="Genomic_DNA"/>
</dbReference>
<dbReference type="HOGENOM" id="CLU_920413_0_0_9"/>
<evidence type="ECO:0000256" key="1">
    <source>
        <dbReference type="SAM" id="Phobius"/>
    </source>
</evidence>
<dbReference type="KEGG" id="cad:Curi_c23410"/>
<feature type="transmembrane region" description="Helical" evidence="1">
    <location>
        <begin position="283"/>
        <end position="302"/>
    </location>
</feature>
<dbReference type="eggNOG" id="COG4767">
    <property type="taxonomic scope" value="Bacteria"/>
</dbReference>
<dbReference type="STRING" id="1128398.Curi_c23410"/>
<feature type="transmembrane region" description="Helical" evidence="1">
    <location>
        <begin position="88"/>
        <end position="108"/>
    </location>
</feature>
<keyword evidence="1" id="KW-0472">Membrane</keyword>
<dbReference type="OrthoDB" id="1938237at2"/>
<accession>K0AZX1</accession>
<sequence>MSTELEIYIKKLLDKRGINDQDKEDLYYEIKDHLMLLKNEYLSKGLSEDEAVKLSIKDFGNINFIGNDIKRNLPSNNKYENLSFREKTICLLEMFLSYFIFICIYAMAGNISTQSIFFDIGMATVVTLTSFIYINKKLNSEKGKVKNLIICNILFFIIEKIIMLIFTIFTLNIIGLSTDPLLYTITSSYVFDLTYILAFVLLVFSSVIVTKYIGNMLFKNIRNTYNYTLASTVLFVTSIILLLIYYLIPNRFYLLRKIIINTIGTEIISVSKNVFFMVINNGFVIPNIGLLLLMLLCIKLVLHIKKKGIKSIL</sequence>
<feature type="transmembrane region" description="Helical" evidence="1">
    <location>
        <begin position="194"/>
        <end position="213"/>
    </location>
</feature>
<dbReference type="InterPro" id="IPR047928">
    <property type="entry name" value="Perm_prefix_1"/>
</dbReference>
<feature type="transmembrane region" description="Helical" evidence="1">
    <location>
        <begin position="114"/>
        <end position="135"/>
    </location>
</feature>
<name>K0AZX1_GOTA9</name>
<evidence type="ECO:0000313" key="2">
    <source>
        <dbReference type="EMBL" id="AFS79343.1"/>
    </source>
</evidence>
<evidence type="ECO:0000313" key="3">
    <source>
        <dbReference type="Proteomes" id="UP000006094"/>
    </source>
</evidence>
<feature type="transmembrane region" description="Helical" evidence="1">
    <location>
        <begin position="225"/>
        <end position="248"/>
    </location>
</feature>
<keyword evidence="3" id="KW-1185">Reference proteome</keyword>